<dbReference type="FunCoup" id="A0A161TBS4">
    <property type="interactions" value="139"/>
</dbReference>
<comment type="similarity">
    <text evidence="1 5">Belongs to the tRNA-intron endonuclease family.</text>
</comment>
<evidence type="ECO:0000256" key="6">
    <source>
        <dbReference type="PIRSR" id="PIRSR017250-50"/>
    </source>
</evidence>
<evidence type="ECO:0000256" key="2">
    <source>
        <dbReference type="ARBA" id="ARBA00022694"/>
    </source>
</evidence>
<dbReference type="AlphaFoldDB" id="A0A161TBS4"/>
<dbReference type="GO" id="GO:0000379">
    <property type="term" value="P:tRNA-type intron splice site recognition and cleavage"/>
    <property type="evidence" value="ECO:0007669"/>
    <property type="project" value="UniProtKB-UniRule"/>
</dbReference>
<dbReference type="EMBL" id="KV407457">
    <property type="protein sequence ID" value="KZF23147.1"/>
    <property type="molecule type" value="Genomic_DNA"/>
</dbReference>
<name>A0A161TBS4_XYLHT</name>
<organism evidence="10 11">
    <name type="scientific">Xylona heveae (strain CBS 132557 / TC161)</name>
    <dbReference type="NCBI Taxonomy" id="1328760"/>
    <lineage>
        <taxon>Eukaryota</taxon>
        <taxon>Fungi</taxon>
        <taxon>Dikarya</taxon>
        <taxon>Ascomycota</taxon>
        <taxon>Pezizomycotina</taxon>
        <taxon>Xylonomycetes</taxon>
        <taxon>Xylonales</taxon>
        <taxon>Xylonaceae</taxon>
        <taxon>Xylona</taxon>
    </lineage>
</organism>
<dbReference type="PANTHER" id="PTHR13070">
    <property type="entry name" value="TRNA-SPLICING ENDONUCLEASE SUBUNIT SEN34-RELATED"/>
    <property type="match status" value="1"/>
</dbReference>
<gene>
    <name evidence="10" type="ORF">L228DRAFT_245876</name>
</gene>
<evidence type="ECO:0000256" key="1">
    <source>
        <dbReference type="ARBA" id="ARBA00008078"/>
    </source>
</evidence>
<dbReference type="STRING" id="1328760.A0A161TBS4"/>
<dbReference type="InterPro" id="IPR006676">
    <property type="entry name" value="tRNA_splic"/>
</dbReference>
<dbReference type="Pfam" id="PF26577">
    <property type="entry name" value="TSEN34_N"/>
    <property type="match status" value="1"/>
</dbReference>
<dbReference type="EC" id="4.6.1.16" evidence="5"/>
<evidence type="ECO:0000256" key="5">
    <source>
        <dbReference type="PIRNR" id="PIRNR017250"/>
    </source>
</evidence>
<keyword evidence="10" id="KW-0540">Nuclease</keyword>
<evidence type="ECO:0000313" key="11">
    <source>
        <dbReference type="Proteomes" id="UP000076632"/>
    </source>
</evidence>
<reference evidence="10 11" key="1">
    <citation type="journal article" date="2016" name="Fungal Biol.">
        <title>The genome of Xylona heveae provides a window into fungal endophytism.</title>
        <authorList>
            <person name="Gazis R."/>
            <person name="Kuo A."/>
            <person name="Riley R."/>
            <person name="LaButti K."/>
            <person name="Lipzen A."/>
            <person name="Lin J."/>
            <person name="Amirebrahimi M."/>
            <person name="Hesse C.N."/>
            <person name="Spatafora J.W."/>
            <person name="Henrissat B."/>
            <person name="Hainaut M."/>
            <person name="Grigoriev I.V."/>
            <person name="Hibbett D.S."/>
        </authorList>
    </citation>
    <scope>NUCLEOTIDE SEQUENCE [LARGE SCALE GENOMIC DNA]</scope>
    <source>
        <strain evidence="10 11">TC161</strain>
    </source>
</reference>
<feature type="active site" evidence="6">
    <location>
        <position position="219"/>
    </location>
</feature>
<dbReference type="Proteomes" id="UP000076632">
    <property type="component" value="Unassembled WGS sequence"/>
</dbReference>
<dbReference type="NCBIfam" id="TIGR00324">
    <property type="entry name" value="endA"/>
    <property type="match status" value="1"/>
</dbReference>
<protein>
    <recommendedName>
        <fullName evidence="5">tRNA-splicing endonuclease subunit Sen34</fullName>
        <ecNumber evidence="5">4.6.1.16</ecNumber>
    </recommendedName>
</protein>
<dbReference type="Pfam" id="PF01974">
    <property type="entry name" value="tRNA_int_endo"/>
    <property type="match status" value="1"/>
</dbReference>
<dbReference type="CDD" id="cd22363">
    <property type="entry name" value="tRNA-intron_lyase_C"/>
    <property type="match status" value="1"/>
</dbReference>
<feature type="active site" evidence="6">
    <location>
        <position position="258"/>
    </location>
</feature>
<proteinExistence type="inferred from homology"/>
<feature type="domain" description="tRNA intron endonuclease catalytic" evidence="8">
    <location>
        <begin position="192"/>
        <end position="265"/>
    </location>
</feature>
<evidence type="ECO:0000259" key="9">
    <source>
        <dbReference type="Pfam" id="PF26577"/>
    </source>
</evidence>
<dbReference type="SUPFAM" id="SSF53032">
    <property type="entry name" value="tRNA-intron endonuclease catalytic domain-like"/>
    <property type="match status" value="1"/>
</dbReference>
<evidence type="ECO:0000313" key="10">
    <source>
        <dbReference type="EMBL" id="KZF23147.1"/>
    </source>
</evidence>
<dbReference type="InterPro" id="IPR016690">
    <property type="entry name" value="TSEN34"/>
</dbReference>
<dbReference type="RefSeq" id="XP_018188702.1">
    <property type="nucleotide sequence ID" value="XM_018332266.1"/>
</dbReference>
<feature type="domain" description="TSEN34 N-terminal" evidence="9">
    <location>
        <begin position="9"/>
        <end position="77"/>
    </location>
</feature>
<evidence type="ECO:0000256" key="3">
    <source>
        <dbReference type="ARBA" id="ARBA00023239"/>
    </source>
</evidence>
<dbReference type="PANTHER" id="PTHR13070:SF0">
    <property type="entry name" value="TRNA-SPLICING ENDONUCLEASE SUBUNIT SEN34"/>
    <property type="match status" value="1"/>
</dbReference>
<dbReference type="InterPro" id="IPR059049">
    <property type="entry name" value="TSEN34_N"/>
</dbReference>
<keyword evidence="2 5" id="KW-0819">tRNA processing</keyword>
<dbReference type="GO" id="GO:0003676">
    <property type="term" value="F:nucleic acid binding"/>
    <property type="evidence" value="ECO:0007669"/>
    <property type="project" value="InterPro"/>
</dbReference>
<evidence type="ECO:0000256" key="4">
    <source>
        <dbReference type="ARBA" id="ARBA00059865"/>
    </source>
</evidence>
<dbReference type="InterPro" id="IPR011856">
    <property type="entry name" value="tRNA_endonuc-like_dom_sf"/>
</dbReference>
<dbReference type="GO" id="GO:0000214">
    <property type="term" value="C:tRNA-intron endonuclease complex"/>
    <property type="evidence" value="ECO:0007669"/>
    <property type="project" value="UniProtKB-UniRule"/>
</dbReference>
<dbReference type="OMA" id="RTFSLEW"/>
<dbReference type="FunFam" id="3.40.1350.10:FF:000008">
    <property type="entry name" value="tRNA-splicing endonuclease subunit Sen34"/>
    <property type="match status" value="1"/>
</dbReference>
<keyword evidence="10" id="KW-0378">Hydrolase</keyword>
<sequence>MASKFEPFHISLVANRYFIHDVDVITYIRREHHICGVLLGSIPQIPQQNVFLGAPLELMPEEARLLFEKGAAVVVDDLSLHKDAIAFLPHHVKHDYLRDLRDQGMIAGRGVQKRTEERKHKALERLGLQDPPTSGPCDTTAPKEEPLSNNAIDSLPYFDAPLVYNVTPPLSGRILPPTDQPTELKPPKVPFSYPLYEFLHAKGYFISPGLRFGCQYLVYPGDPLRFHSHFLAVGGAWDEEMDLLDIVGGGRLGTGVKKGFLIGGAETEEQACKGHASTPDVRVFCVEWGGM</sequence>
<dbReference type="PIRSF" id="PIRSF017250">
    <property type="entry name" value="tRNA_splic_SEN34"/>
    <property type="match status" value="1"/>
</dbReference>
<dbReference type="InterPro" id="IPR036167">
    <property type="entry name" value="tRNA_intron_Endo_cat-like_sf"/>
</dbReference>
<accession>A0A161TBS4</accession>
<dbReference type="OrthoDB" id="48041at2759"/>
<evidence type="ECO:0000259" key="8">
    <source>
        <dbReference type="Pfam" id="PF01974"/>
    </source>
</evidence>
<feature type="active site" evidence="6">
    <location>
        <position position="227"/>
    </location>
</feature>
<evidence type="ECO:0000256" key="7">
    <source>
        <dbReference type="SAM" id="MobiDB-lite"/>
    </source>
</evidence>
<keyword evidence="11" id="KW-1185">Reference proteome</keyword>
<comment type="function">
    <text evidence="4">Constitutes one of the two catalytic subunit of the tRNA-splicing endonuclease complex, a complex responsible for identification and cleavage of the splice sites in pre-tRNA. It cleaves pre-tRNA at the 5'- and 3'-splice sites to release the intron. The products are an intron and two tRNA half-molecules bearing 2',3'-cyclic phosphate and 5'-OH termini. There are no conserved sequences at the splice sites, but the intron is invariably located at the same site in the gene, placing the splice sites an invariant distance from the constant structural features of the tRNA body. It probably carries the active site for 3'-splice site cleavage.</text>
</comment>
<keyword evidence="10" id="KW-0255">Endonuclease</keyword>
<dbReference type="InParanoid" id="A0A161TBS4"/>
<dbReference type="GO" id="GO:0000213">
    <property type="term" value="F:tRNA-intron lyase activity"/>
    <property type="evidence" value="ECO:0007669"/>
    <property type="project" value="UniProtKB-UniRule"/>
</dbReference>
<dbReference type="InterPro" id="IPR006677">
    <property type="entry name" value="tRNA_intron_Endonuc_cat-like"/>
</dbReference>
<dbReference type="GeneID" id="28897403"/>
<feature type="region of interest" description="Disordered" evidence="7">
    <location>
        <begin position="127"/>
        <end position="148"/>
    </location>
</feature>
<dbReference type="Gene3D" id="3.40.1350.10">
    <property type="match status" value="1"/>
</dbReference>
<keyword evidence="3 5" id="KW-0456">Lyase</keyword>